<sequence>MHILERAHSFSKLNHKQPSGEGSSAAVDKQFRSDEEEEPETTDREYESESDSSRTEGHGARSKRSKSPPSHDEQEGEYPPDPELSHLPAKARSWYEFDLAVVAALVSPIGHWLTGGDHIKNVFFVLLLIFYLHQVIEIPWTLYHNSRPRLHPRSSRTSAAESLRAKHAASELRVLEFIFFSFAIVSPFLGASLLRYVTFAITGQDIHSWFSIGLFVLATGVRPWTHLVQRFTQRITDLHDIVHYDSAAKGDSEDVSEMKQQLELLRSRMAEMEDSVLRLRKKLLKETNEVYDYVDEQVDPVEQMVKKHDKALEYVLHLPSTLLVPGPSRAQPKLSPVSSPSATTLKYCHSPNHSGASSPVPTKLETIHEEGTSMGFGTGTLGALGTRPNIGVPLPKTVIVKSPPPSPTEPWPPAVLKPLIVVMSLMTLPAYIFVRGLYTVTFPFRWCFWKVVHLSGVERRIGLVWR</sequence>
<feature type="coiled-coil region" evidence="1">
    <location>
        <begin position="255"/>
        <end position="289"/>
    </location>
</feature>
<feature type="region of interest" description="Disordered" evidence="2">
    <location>
        <begin position="1"/>
        <end position="83"/>
    </location>
</feature>
<keyword evidence="3" id="KW-0812">Transmembrane</keyword>
<dbReference type="HOGENOM" id="CLU_586662_0_0_1"/>
<evidence type="ECO:0000256" key="1">
    <source>
        <dbReference type="SAM" id="Coils"/>
    </source>
</evidence>
<dbReference type="PANTHER" id="PTHR42032">
    <property type="entry name" value="YALI0E30679P"/>
    <property type="match status" value="1"/>
</dbReference>
<evidence type="ECO:0000256" key="2">
    <source>
        <dbReference type="SAM" id="MobiDB-lite"/>
    </source>
</evidence>
<protein>
    <submittedName>
        <fullName evidence="4">Uncharacterized protein</fullName>
    </submittedName>
</protein>
<reference evidence="4 5" key="1">
    <citation type="submission" date="2014-04" db="EMBL/GenBank/DDBJ databases">
        <title>Evolutionary Origins and Diversification of the Mycorrhizal Mutualists.</title>
        <authorList>
            <consortium name="DOE Joint Genome Institute"/>
            <consortium name="Mycorrhizal Genomics Consortium"/>
            <person name="Kohler A."/>
            <person name="Kuo A."/>
            <person name="Nagy L.G."/>
            <person name="Floudas D."/>
            <person name="Copeland A."/>
            <person name="Barry K.W."/>
            <person name="Cichocki N."/>
            <person name="Veneault-Fourrey C."/>
            <person name="LaButti K."/>
            <person name="Lindquist E.A."/>
            <person name="Lipzen A."/>
            <person name="Lundell T."/>
            <person name="Morin E."/>
            <person name="Murat C."/>
            <person name="Riley R."/>
            <person name="Ohm R."/>
            <person name="Sun H."/>
            <person name="Tunlid A."/>
            <person name="Henrissat B."/>
            <person name="Grigoriev I.V."/>
            <person name="Hibbett D.S."/>
            <person name="Martin F."/>
        </authorList>
    </citation>
    <scope>NUCLEOTIDE SEQUENCE [LARGE SCALE GENOMIC DNA]</scope>
    <source>
        <strain evidence="4 5">FD-317 M1</strain>
    </source>
</reference>
<dbReference type="AlphaFoldDB" id="A0A0D0CN05"/>
<feature type="transmembrane region" description="Helical" evidence="3">
    <location>
        <begin position="174"/>
        <end position="194"/>
    </location>
</feature>
<proteinExistence type="predicted"/>
<feature type="transmembrane region" description="Helical" evidence="3">
    <location>
        <begin position="206"/>
        <end position="225"/>
    </location>
</feature>
<keyword evidence="1" id="KW-0175">Coiled coil</keyword>
<organism evidence="4 5">
    <name type="scientific">Collybiopsis luxurians FD-317 M1</name>
    <dbReference type="NCBI Taxonomy" id="944289"/>
    <lineage>
        <taxon>Eukaryota</taxon>
        <taxon>Fungi</taxon>
        <taxon>Dikarya</taxon>
        <taxon>Basidiomycota</taxon>
        <taxon>Agaricomycotina</taxon>
        <taxon>Agaricomycetes</taxon>
        <taxon>Agaricomycetidae</taxon>
        <taxon>Agaricales</taxon>
        <taxon>Marasmiineae</taxon>
        <taxon>Omphalotaceae</taxon>
        <taxon>Collybiopsis</taxon>
        <taxon>Collybiopsis luxurians</taxon>
    </lineage>
</organism>
<keyword evidence="3" id="KW-1133">Transmembrane helix</keyword>
<name>A0A0D0CN05_9AGAR</name>
<accession>A0A0D0CN05</accession>
<evidence type="ECO:0000256" key="3">
    <source>
        <dbReference type="SAM" id="Phobius"/>
    </source>
</evidence>
<keyword evidence="5" id="KW-1185">Reference proteome</keyword>
<feature type="compositionally biased region" description="Basic and acidic residues" evidence="2">
    <location>
        <begin position="41"/>
        <end position="59"/>
    </location>
</feature>
<keyword evidence="3" id="KW-0472">Membrane</keyword>
<evidence type="ECO:0000313" key="4">
    <source>
        <dbReference type="EMBL" id="KIK56638.1"/>
    </source>
</evidence>
<gene>
    <name evidence="4" type="ORF">GYMLUDRAFT_61885</name>
</gene>
<dbReference type="PANTHER" id="PTHR42032:SF1">
    <property type="entry name" value="YALI0E30679P"/>
    <property type="match status" value="1"/>
</dbReference>
<dbReference type="EMBL" id="KN834796">
    <property type="protein sequence ID" value="KIK56638.1"/>
    <property type="molecule type" value="Genomic_DNA"/>
</dbReference>
<dbReference type="Proteomes" id="UP000053593">
    <property type="component" value="Unassembled WGS sequence"/>
</dbReference>
<dbReference type="OrthoDB" id="10263751at2759"/>
<evidence type="ECO:0000313" key="5">
    <source>
        <dbReference type="Proteomes" id="UP000053593"/>
    </source>
</evidence>
<feature type="transmembrane region" description="Helical" evidence="3">
    <location>
        <begin position="119"/>
        <end position="143"/>
    </location>
</feature>